<name>A0A812RE91_SYMPI</name>
<dbReference type="EMBL" id="CAJNIZ010020128">
    <property type="protein sequence ID" value="CAE7436953.1"/>
    <property type="molecule type" value="Genomic_DNA"/>
</dbReference>
<protein>
    <submittedName>
        <fullName evidence="2">Uncharacterized protein</fullName>
    </submittedName>
</protein>
<reference evidence="2" key="1">
    <citation type="submission" date="2021-02" db="EMBL/GenBank/DDBJ databases">
        <authorList>
            <person name="Dougan E. K."/>
            <person name="Rhodes N."/>
            <person name="Thang M."/>
            <person name="Chan C."/>
        </authorList>
    </citation>
    <scope>NUCLEOTIDE SEQUENCE</scope>
</reference>
<keyword evidence="1" id="KW-0472">Membrane</keyword>
<evidence type="ECO:0000313" key="2">
    <source>
        <dbReference type="EMBL" id="CAE7436953.1"/>
    </source>
</evidence>
<keyword evidence="1" id="KW-0812">Transmembrane</keyword>
<feature type="transmembrane region" description="Helical" evidence="1">
    <location>
        <begin position="168"/>
        <end position="190"/>
    </location>
</feature>
<sequence>VLYRSQEQVKLLLRTLLVPLFFAVGPLFSHLALKVVASVKMSELVRTLGFLFLLFYITLSSTFTEPFRCNLHPNGVLTLEANHEVFCSFSGTHLTMCVISAVVCLLPLSFLAICSYVLLVLLPRIHQADAALIRACSFLIVRFKPGFESFTILFLMRNLIFVLAPMMSASGCLFVMGQLLGLSAVCVAYFKPWRSPLASQMDAIVSFVLLMILLLSALTVADIDTTGIMILCTICASLIITGLSVAAGYLLLQHFLSKLHKQY</sequence>
<comment type="caution">
    <text evidence="2">The sequence shown here is derived from an EMBL/GenBank/DDBJ whole genome shotgun (WGS) entry which is preliminary data.</text>
</comment>
<dbReference type="Proteomes" id="UP000649617">
    <property type="component" value="Unassembled WGS sequence"/>
</dbReference>
<gene>
    <name evidence="2" type="ORF">SPIL2461_LOCUS10674</name>
</gene>
<evidence type="ECO:0000256" key="1">
    <source>
        <dbReference type="SAM" id="Phobius"/>
    </source>
</evidence>
<feature type="transmembrane region" description="Helical" evidence="1">
    <location>
        <begin position="12"/>
        <end position="32"/>
    </location>
</feature>
<keyword evidence="3" id="KW-1185">Reference proteome</keyword>
<organism evidence="2 3">
    <name type="scientific">Symbiodinium pilosum</name>
    <name type="common">Dinoflagellate</name>
    <dbReference type="NCBI Taxonomy" id="2952"/>
    <lineage>
        <taxon>Eukaryota</taxon>
        <taxon>Sar</taxon>
        <taxon>Alveolata</taxon>
        <taxon>Dinophyceae</taxon>
        <taxon>Suessiales</taxon>
        <taxon>Symbiodiniaceae</taxon>
        <taxon>Symbiodinium</taxon>
    </lineage>
</organism>
<feature type="transmembrane region" description="Helical" evidence="1">
    <location>
        <begin position="44"/>
        <end position="63"/>
    </location>
</feature>
<dbReference type="OrthoDB" id="443157at2759"/>
<feature type="transmembrane region" description="Helical" evidence="1">
    <location>
        <begin position="227"/>
        <end position="252"/>
    </location>
</feature>
<evidence type="ECO:0000313" key="3">
    <source>
        <dbReference type="Proteomes" id="UP000649617"/>
    </source>
</evidence>
<feature type="transmembrane region" description="Helical" evidence="1">
    <location>
        <begin position="98"/>
        <end position="119"/>
    </location>
</feature>
<dbReference type="AlphaFoldDB" id="A0A812RE91"/>
<feature type="non-terminal residue" evidence="2">
    <location>
        <position position="263"/>
    </location>
</feature>
<feature type="transmembrane region" description="Helical" evidence="1">
    <location>
        <begin position="202"/>
        <end position="221"/>
    </location>
</feature>
<keyword evidence="1" id="KW-1133">Transmembrane helix</keyword>
<accession>A0A812RE91</accession>
<proteinExistence type="predicted"/>
<feature type="non-terminal residue" evidence="2">
    <location>
        <position position="1"/>
    </location>
</feature>